<dbReference type="InterPro" id="IPR007527">
    <property type="entry name" value="Znf_SWIM"/>
</dbReference>
<keyword evidence="1" id="KW-0479">Metal-binding</keyword>
<accession>A0A2G5CZ56</accession>
<feature type="domain" description="SWIM-type" evidence="5">
    <location>
        <begin position="221"/>
        <end position="253"/>
    </location>
</feature>
<evidence type="ECO:0000256" key="3">
    <source>
        <dbReference type="ARBA" id="ARBA00022833"/>
    </source>
</evidence>
<evidence type="ECO:0000313" key="6">
    <source>
        <dbReference type="EMBL" id="PIA36556.1"/>
    </source>
</evidence>
<reference evidence="6 7" key="1">
    <citation type="submission" date="2017-09" db="EMBL/GenBank/DDBJ databases">
        <title>WGS assembly of Aquilegia coerulea Goldsmith.</title>
        <authorList>
            <person name="Hodges S."/>
            <person name="Kramer E."/>
            <person name="Nordborg M."/>
            <person name="Tomkins J."/>
            <person name="Borevitz J."/>
            <person name="Derieg N."/>
            <person name="Yan J."/>
            <person name="Mihaltcheva S."/>
            <person name="Hayes R.D."/>
            <person name="Rokhsar D."/>
        </authorList>
    </citation>
    <scope>NUCLEOTIDE SEQUENCE [LARGE SCALE GENOMIC DNA]</scope>
    <source>
        <strain evidence="7">cv. Goldsmith</strain>
    </source>
</reference>
<dbReference type="PANTHER" id="PTHR35491:SF12">
    <property type="entry name" value="RRM DOMAIN-CONTAINING PROTEIN"/>
    <property type="match status" value="1"/>
</dbReference>
<keyword evidence="3" id="KW-0862">Zinc</keyword>
<dbReference type="OrthoDB" id="21615at2759"/>
<sequence length="333" mass="37272">MHQYAKRLGTSEFCITNKRTKATIGETSSAALLLNFASGVALPTKEDLITQFGRFGDLNELETDVMKDSNCARIVYKSKSNAEEAYNSSQKVSPLGAAVVSYELQYSTADSKASMANSQQSVPSLLGGNVVIPLSAVPPISEAPPLEVVRKNLESMTSMLEKLGDTLSPEVKANLESEIKRLLNKFNSPVTTWCQEQIVHNATVARKCTLERASAGLKRSCVVDLNKRTCTCKWFQTMGIPCEHAMAAIKEVGFDPYKFVEVYYLKETYIETYREEWTPTRGNEEWPTDRQRRRILPPLKTSKAGRHKTARKRGFLHRLSTMHFGDVLYVVTT</sequence>
<evidence type="ECO:0000256" key="2">
    <source>
        <dbReference type="ARBA" id="ARBA00022771"/>
    </source>
</evidence>
<proteinExistence type="predicted"/>
<keyword evidence="7" id="KW-1185">Reference proteome</keyword>
<dbReference type="Proteomes" id="UP000230069">
    <property type="component" value="Unassembled WGS sequence"/>
</dbReference>
<name>A0A2G5CZ56_AQUCA</name>
<keyword evidence="2 4" id="KW-0863">Zinc-finger</keyword>
<evidence type="ECO:0000256" key="1">
    <source>
        <dbReference type="ARBA" id="ARBA00022723"/>
    </source>
</evidence>
<dbReference type="SMART" id="SM00575">
    <property type="entry name" value="ZnF_PMZ"/>
    <property type="match status" value="1"/>
</dbReference>
<dbReference type="Pfam" id="PF04434">
    <property type="entry name" value="SWIM"/>
    <property type="match status" value="1"/>
</dbReference>
<dbReference type="AlphaFoldDB" id="A0A2G5CZ56"/>
<evidence type="ECO:0000256" key="4">
    <source>
        <dbReference type="PROSITE-ProRule" id="PRU00325"/>
    </source>
</evidence>
<dbReference type="InterPro" id="IPR006564">
    <property type="entry name" value="Znf_PMZ"/>
</dbReference>
<dbReference type="PROSITE" id="PS50966">
    <property type="entry name" value="ZF_SWIM"/>
    <property type="match status" value="1"/>
</dbReference>
<evidence type="ECO:0000259" key="5">
    <source>
        <dbReference type="PROSITE" id="PS50966"/>
    </source>
</evidence>
<evidence type="ECO:0000313" key="7">
    <source>
        <dbReference type="Proteomes" id="UP000230069"/>
    </source>
</evidence>
<dbReference type="InParanoid" id="A0A2G5CZ56"/>
<gene>
    <name evidence="6" type="ORF">AQUCO_03300028v1</name>
</gene>
<organism evidence="6 7">
    <name type="scientific">Aquilegia coerulea</name>
    <name type="common">Rocky mountain columbine</name>
    <dbReference type="NCBI Taxonomy" id="218851"/>
    <lineage>
        <taxon>Eukaryota</taxon>
        <taxon>Viridiplantae</taxon>
        <taxon>Streptophyta</taxon>
        <taxon>Embryophyta</taxon>
        <taxon>Tracheophyta</taxon>
        <taxon>Spermatophyta</taxon>
        <taxon>Magnoliopsida</taxon>
        <taxon>Ranunculales</taxon>
        <taxon>Ranunculaceae</taxon>
        <taxon>Thalictroideae</taxon>
        <taxon>Aquilegia</taxon>
    </lineage>
</organism>
<dbReference type="EMBL" id="KZ305050">
    <property type="protein sequence ID" value="PIA36556.1"/>
    <property type="molecule type" value="Genomic_DNA"/>
</dbReference>
<dbReference type="PANTHER" id="PTHR35491">
    <property type="entry name" value="OS12G0638500-LIKE PROTEIN"/>
    <property type="match status" value="1"/>
</dbReference>
<protein>
    <recommendedName>
        <fullName evidence="5">SWIM-type domain-containing protein</fullName>
    </recommendedName>
</protein>
<dbReference type="GO" id="GO:0008270">
    <property type="term" value="F:zinc ion binding"/>
    <property type="evidence" value="ECO:0007669"/>
    <property type="project" value="UniProtKB-KW"/>
</dbReference>